<keyword evidence="2" id="KW-0489">Methyltransferase</keyword>
<dbReference type="Pfam" id="PF08241">
    <property type="entry name" value="Methyltransf_11"/>
    <property type="match status" value="1"/>
</dbReference>
<dbReference type="GO" id="GO:0008168">
    <property type="term" value="F:methyltransferase activity"/>
    <property type="evidence" value="ECO:0007669"/>
    <property type="project" value="UniProtKB-KW"/>
</dbReference>
<comment type="caution">
    <text evidence="2">The sequence shown here is derived from an EMBL/GenBank/DDBJ whole genome shotgun (WGS) entry which is preliminary data.</text>
</comment>
<proteinExistence type="predicted"/>
<keyword evidence="2" id="KW-0808">Transferase</keyword>
<dbReference type="InterPro" id="IPR029063">
    <property type="entry name" value="SAM-dependent_MTases_sf"/>
</dbReference>
<keyword evidence="3" id="KW-1185">Reference proteome</keyword>
<gene>
    <name evidence="2" type="ORF">LLY24_03220</name>
</gene>
<dbReference type="SUPFAM" id="SSF53335">
    <property type="entry name" value="S-adenosyl-L-methionine-dependent methyltransferases"/>
    <property type="match status" value="1"/>
</dbReference>
<dbReference type="RefSeq" id="WP_259034814.1">
    <property type="nucleotide sequence ID" value="NZ_JAJISC010000001.1"/>
</dbReference>
<evidence type="ECO:0000313" key="3">
    <source>
        <dbReference type="Proteomes" id="UP001165542"/>
    </source>
</evidence>
<accession>A0ABT2E9T9</accession>
<name>A0ABT2E9T9_9GAMM</name>
<dbReference type="CDD" id="cd02440">
    <property type="entry name" value="AdoMet_MTases"/>
    <property type="match status" value="1"/>
</dbReference>
<dbReference type="Gene3D" id="3.40.50.150">
    <property type="entry name" value="Vaccinia Virus protein VP39"/>
    <property type="match status" value="1"/>
</dbReference>
<evidence type="ECO:0000259" key="1">
    <source>
        <dbReference type="Pfam" id="PF08241"/>
    </source>
</evidence>
<protein>
    <submittedName>
        <fullName evidence="2">Class I SAM-dependent methyltransferase</fullName>
    </submittedName>
</protein>
<dbReference type="InterPro" id="IPR013216">
    <property type="entry name" value="Methyltransf_11"/>
</dbReference>
<reference evidence="2" key="1">
    <citation type="submission" date="2021-11" db="EMBL/GenBank/DDBJ databases">
        <title>Halomonas sp., isolated from a coastal aquaculture zone in Dongshan Bay.</title>
        <authorList>
            <person name="Lin W."/>
        </authorList>
    </citation>
    <scope>NUCLEOTIDE SEQUENCE</scope>
    <source>
        <strain evidence="2">Yzlin-01</strain>
    </source>
</reference>
<sequence length="238" mass="27850">MKKNAVLGTSTSWDEQWKLLFKNYQHDLRHGYYIKSIFASKKASILEIGAGSFRDTAFLNRAGYICHGIDFSDESVSLAKMEFPDIKDRFHRMNALDLEFADKSFDISFSNGFIGLFDEITIHSLIREQIRVTKEYVVLTVHNGHNEQFSNYFEEKKKEDPLFDITFFKKREIQSLFEAHGLNVKIIPVGKQKRHWEDWLIKKDMAHPVLMKLCFKISGKLALHRSERLLCIARVKEL</sequence>
<evidence type="ECO:0000313" key="2">
    <source>
        <dbReference type="EMBL" id="MCS2608331.1"/>
    </source>
</evidence>
<dbReference type="GO" id="GO:0032259">
    <property type="term" value="P:methylation"/>
    <property type="evidence" value="ECO:0007669"/>
    <property type="project" value="UniProtKB-KW"/>
</dbReference>
<feature type="domain" description="Methyltransferase type 11" evidence="1">
    <location>
        <begin position="46"/>
        <end position="135"/>
    </location>
</feature>
<organism evidence="2 3">
    <name type="scientific">Halomonas dongshanensis</name>
    <dbReference type="NCBI Taxonomy" id="2890835"/>
    <lineage>
        <taxon>Bacteria</taxon>
        <taxon>Pseudomonadati</taxon>
        <taxon>Pseudomonadota</taxon>
        <taxon>Gammaproteobacteria</taxon>
        <taxon>Oceanospirillales</taxon>
        <taxon>Halomonadaceae</taxon>
        <taxon>Halomonas</taxon>
    </lineage>
</organism>
<dbReference type="Proteomes" id="UP001165542">
    <property type="component" value="Unassembled WGS sequence"/>
</dbReference>
<dbReference type="EMBL" id="JAJISC010000001">
    <property type="protein sequence ID" value="MCS2608331.1"/>
    <property type="molecule type" value="Genomic_DNA"/>
</dbReference>